<dbReference type="InterPro" id="IPR023885">
    <property type="entry name" value="4Fe4S-binding_SPASM_dom"/>
</dbReference>
<dbReference type="Pfam" id="PF04055">
    <property type="entry name" value="Radical_SAM"/>
    <property type="match status" value="1"/>
</dbReference>
<name>A0A410Q8V7_9FIRM</name>
<dbReference type="SFLD" id="SFLDS00029">
    <property type="entry name" value="Radical_SAM"/>
    <property type="match status" value="1"/>
</dbReference>
<dbReference type="SFLD" id="SFLDG01067">
    <property type="entry name" value="SPASM/twitch_domain_containing"/>
    <property type="match status" value="1"/>
</dbReference>
<dbReference type="InterPro" id="IPR006638">
    <property type="entry name" value="Elp3/MiaA/NifB-like_rSAM"/>
</dbReference>
<dbReference type="InterPro" id="IPR058240">
    <property type="entry name" value="rSAM_sf"/>
</dbReference>
<sequence>MGRNNMTYKFSEHSGRIINQNKVVLGNRQTGQWMRISKEVYDILNLGIDNNLSISELKMSLYDEEDKNYISQIYLKLCNIGIIEDENNKQVLPNKLAVFEMTHRCNLKCIHCCIDADDLVSDNQDLSTEETKCVLYKIIEWNPKRILLSGGEPMIRKDFKYLLKYLRNNYHGTIIVSTNGTLINSDNVDNLVECSDEISISVDGINEETCSIVRGHGVFDKVINSVKLLQSRGFKRITLSMTTGDKNEYLEDDFNELNRLLGTKPCIRGFAPIGRGEKNRSYFSSYEKNEIHVPNKFISDNYNNPMVMLSCGGGNREIFIAHNGDIYPCPSFLRPKYLMGNILKLDKLSNWNKEVYKLLKEIDPNNYKICKGCKVNLFCWTCLAQLDSVRDNGKAIENKCKKVKPVLFKRIWGSVN</sequence>
<dbReference type="GO" id="GO:0003824">
    <property type="term" value="F:catalytic activity"/>
    <property type="evidence" value="ECO:0007669"/>
    <property type="project" value="InterPro"/>
</dbReference>
<keyword evidence="2" id="KW-0479">Metal-binding</keyword>
<dbReference type="Gene3D" id="3.20.20.70">
    <property type="entry name" value="Aldolase class I"/>
    <property type="match status" value="1"/>
</dbReference>
<proteinExistence type="predicted"/>
<feature type="domain" description="Radical SAM core" evidence="5">
    <location>
        <begin position="91"/>
        <end position="301"/>
    </location>
</feature>
<organism evidence="6 7">
    <name type="scientific">Acidilutibacter cellobiosedens</name>
    <dbReference type="NCBI Taxonomy" id="2507161"/>
    <lineage>
        <taxon>Bacteria</taxon>
        <taxon>Bacillati</taxon>
        <taxon>Bacillota</taxon>
        <taxon>Tissierellia</taxon>
        <taxon>Tissierellales</taxon>
        <taxon>Acidilutibacteraceae</taxon>
        <taxon>Acidilutibacter</taxon>
    </lineage>
</organism>
<dbReference type="AlphaFoldDB" id="A0A410Q8V7"/>
<dbReference type="GO" id="GO:0046872">
    <property type="term" value="F:metal ion binding"/>
    <property type="evidence" value="ECO:0007669"/>
    <property type="project" value="UniProtKB-KW"/>
</dbReference>
<dbReference type="KEGG" id="spoa:EQM13_01970"/>
<dbReference type="SMART" id="SM00729">
    <property type="entry name" value="Elp3"/>
    <property type="match status" value="1"/>
</dbReference>
<dbReference type="PROSITE" id="PS51918">
    <property type="entry name" value="RADICAL_SAM"/>
    <property type="match status" value="1"/>
</dbReference>
<dbReference type="Proteomes" id="UP000287969">
    <property type="component" value="Chromosome"/>
</dbReference>
<evidence type="ECO:0000256" key="2">
    <source>
        <dbReference type="ARBA" id="ARBA00022723"/>
    </source>
</evidence>
<dbReference type="Pfam" id="PF13186">
    <property type="entry name" value="SPASM"/>
    <property type="match status" value="1"/>
</dbReference>
<protein>
    <submittedName>
        <fullName evidence="6">Radical SAM protein</fullName>
    </submittedName>
</protein>
<evidence type="ECO:0000256" key="4">
    <source>
        <dbReference type="ARBA" id="ARBA00023014"/>
    </source>
</evidence>
<dbReference type="SFLD" id="SFLDG01386">
    <property type="entry name" value="main_SPASM_domain-containing"/>
    <property type="match status" value="1"/>
</dbReference>
<dbReference type="SUPFAM" id="SSF102114">
    <property type="entry name" value="Radical SAM enzymes"/>
    <property type="match status" value="1"/>
</dbReference>
<keyword evidence="1" id="KW-0949">S-adenosyl-L-methionine</keyword>
<dbReference type="InterPro" id="IPR013785">
    <property type="entry name" value="Aldolase_TIM"/>
</dbReference>
<dbReference type="PANTHER" id="PTHR11228">
    <property type="entry name" value="RADICAL SAM DOMAIN PROTEIN"/>
    <property type="match status" value="1"/>
</dbReference>
<dbReference type="NCBIfam" id="TIGR04085">
    <property type="entry name" value="rSAM_more_4Fe4S"/>
    <property type="match status" value="1"/>
</dbReference>
<evidence type="ECO:0000256" key="3">
    <source>
        <dbReference type="ARBA" id="ARBA00023004"/>
    </source>
</evidence>
<dbReference type="PANTHER" id="PTHR11228:SF7">
    <property type="entry name" value="PQQA PEPTIDE CYCLASE"/>
    <property type="match status" value="1"/>
</dbReference>
<dbReference type="GO" id="GO:0051536">
    <property type="term" value="F:iron-sulfur cluster binding"/>
    <property type="evidence" value="ECO:0007669"/>
    <property type="project" value="UniProtKB-KW"/>
</dbReference>
<keyword evidence="7" id="KW-1185">Reference proteome</keyword>
<dbReference type="InterPro" id="IPR050377">
    <property type="entry name" value="Radical_SAM_PqqE_MftC-like"/>
</dbReference>
<dbReference type="EMBL" id="CP035282">
    <property type="protein sequence ID" value="QAT60425.1"/>
    <property type="molecule type" value="Genomic_DNA"/>
</dbReference>
<accession>A0A410Q8V7</accession>
<evidence type="ECO:0000259" key="5">
    <source>
        <dbReference type="PROSITE" id="PS51918"/>
    </source>
</evidence>
<dbReference type="OrthoDB" id="9810775at2"/>
<dbReference type="InterPro" id="IPR007197">
    <property type="entry name" value="rSAM"/>
</dbReference>
<evidence type="ECO:0000256" key="1">
    <source>
        <dbReference type="ARBA" id="ARBA00022691"/>
    </source>
</evidence>
<keyword evidence="4" id="KW-0411">Iron-sulfur</keyword>
<keyword evidence="3" id="KW-0408">Iron</keyword>
<dbReference type="CDD" id="cd01335">
    <property type="entry name" value="Radical_SAM"/>
    <property type="match status" value="1"/>
</dbReference>
<reference evidence="7" key="1">
    <citation type="submission" date="2019-01" db="EMBL/GenBank/DDBJ databases">
        <title>Draft genomes of a novel of Sporanaerobacter strains.</title>
        <authorList>
            <person name="Ma S."/>
        </authorList>
    </citation>
    <scope>NUCLEOTIDE SEQUENCE [LARGE SCALE GENOMIC DNA]</scope>
    <source>
        <strain evidence="7">NJN-17</strain>
    </source>
</reference>
<evidence type="ECO:0000313" key="6">
    <source>
        <dbReference type="EMBL" id="QAT60425.1"/>
    </source>
</evidence>
<gene>
    <name evidence="6" type="ORF">EQM13_01970</name>
</gene>
<evidence type="ECO:0000313" key="7">
    <source>
        <dbReference type="Proteomes" id="UP000287969"/>
    </source>
</evidence>